<sequence>MTGSDDFSFDIEGDQLALQGVLTLAHLDSLSNKLNTLPSIKVIDLSNLHRMDTAGAWVVHKLAQENNAEVKGADAGMAHILERISQYDRPLPPEPKALSPLIYVLTGVGKNAVHVWYTALGLINFFGALLISIWHTICHPSRLRTTAIICQMESVGVNALAIVGLMSVLVGVVIAQQGAVQLRQFGAEIYSINLVGRISFRELGVLMTAIMVAGRSGSAFAAQIGSMNLAEEIDAMRIIGVSPMESLVLPRFIASILMMPLLGFYATIAAIVGGGLLCWSVLDIPPTTFITRLREVIPYTDVAVGLIKAPIFGALIAVAGCFQGTQVKGNAEQLGYCTTKAVVHSIFLVIVLDAFFAVFFSEIGWV</sequence>
<dbReference type="Proteomes" id="UP000316887">
    <property type="component" value="Unassembled WGS sequence"/>
</dbReference>
<organism evidence="3 4">
    <name type="scientific">Zymomonas mobilis</name>
    <dbReference type="NCBI Taxonomy" id="542"/>
    <lineage>
        <taxon>Bacteria</taxon>
        <taxon>Pseudomonadati</taxon>
        <taxon>Pseudomonadota</taxon>
        <taxon>Alphaproteobacteria</taxon>
        <taxon>Sphingomonadales</taxon>
        <taxon>Zymomonadaceae</taxon>
        <taxon>Zymomonas</taxon>
    </lineage>
</organism>
<dbReference type="EMBL" id="VFOF01000001">
    <property type="protein sequence ID" value="TQL17418.1"/>
    <property type="molecule type" value="Genomic_DNA"/>
</dbReference>
<dbReference type="InterPro" id="IPR003453">
    <property type="entry name" value="ABC_MlaE_roteobac"/>
</dbReference>
<dbReference type="GO" id="GO:0005548">
    <property type="term" value="F:phospholipid transporter activity"/>
    <property type="evidence" value="ECO:0007669"/>
    <property type="project" value="TreeGrafter"/>
</dbReference>
<dbReference type="PANTHER" id="PTHR30188">
    <property type="entry name" value="ABC TRANSPORTER PERMEASE PROTEIN-RELATED"/>
    <property type="match status" value="1"/>
</dbReference>
<evidence type="ECO:0000256" key="1">
    <source>
        <dbReference type="ARBA" id="ARBA00003787"/>
    </source>
</evidence>
<comment type="function">
    <text evidence="1">Could be part of an ABC transporter complex.</text>
</comment>
<keyword evidence="2" id="KW-0812">Transmembrane</keyword>
<reference evidence="3 4" key="1">
    <citation type="submission" date="2019-06" db="EMBL/GenBank/DDBJ databases">
        <title>Genome sequencing of Zymomonas mobilis strains for genetic engineering and biofuel applications.</title>
        <authorList>
            <person name="Teravest M."/>
        </authorList>
    </citation>
    <scope>NUCLEOTIDE SEQUENCE [LARGE SCALE GENOMIC DNA]</scope>
    <source>
        <strain evidence="3 4">AN0101</strain>
    </source>
</reference>
<keyword evidence="2" id="KW-0997">Cell inner membrane</keyword>
<comment type="caution">
    <text evidence="3">The sequence shown here is derived from an EMBL/GenBank/DDBJ whole genome shotgun (WGS) entry which is preliminary data.</text>
</comment>
<evidence type="ECO:0000313" key="4">
    <source>
        <dbReference type="Proteomes" id="UP000316887"/>
    </source>
</evidence>
<feature type="transmembrane region" description="Helical" evidence="2">
    <location>
        <begin position="252"/>
        <end position="282"/>
    </location>
</feature>
<keyword evidence="2" id="KW-1003">Cell membrane</keyword>
<dbReference type="OrthoDB" id="9805022at2"/>
<dbReference type="AlphaFoldDB" id="A0A542W1H8"/>
<dbReference type="GO" id="GO:0043190">
    <property type="term" value="C:ATP-binding cassette (ABC) transporter complex"/>
    <property type="evidence" value="ECO:0007669"/>
    <property type="project" value="InterPro"/>
</dbReference>
<proteinExistence type="inferred from homology"/>
<dbReference type="RefSeq" id="WP_141919762.1">
    <property type="nucleotide sequence ID" value="NZ_VFOF01000001.1"/>
</dbReference>
<feature type="transmembrane region" description="Helical" evidence="2">
    <location>
        <begin position="115"/>
        <end position="135"/>
    </location>
</feature>
<name>A0A542W1H8_ZYMMB</name>
<dbReference type="PANTHER" id="PTHR30188:SF3">
    <property type="entry name" value="ABC TRANSPORTER PERMEASE"/>
    <property type="match status" value="1"/>
</dbReference>
<dbReference type="InterPro" id="IPR030802">
    <property type="entry name" value="Permease_MalE"/>
</dbReference>
<evidence type="ECO:0000256" key="2">
    <source>
        <dbReference type="RuleBase" id="RU362044"/>
    </source>
</evidence>
<evidence type="ECO:0000313" key="3">
    <source>
        <dbReference type="EMBL" id="TQL17418.1"/>
    </source>
</evidence>
<feature type="transmembrane region" description="Helical" evidence="2">
    <location>
        <begin position="342"/>
        <end position="360"/>
    </location>
</feature>
<feature type="transmembrane region" description="Helical" evidence="2">
    <location>
        <begin position="302"/>
        <end position="322"/>
    </location>
</feature>
<protein>
    <submittedName>
        <fullName evidence="3">Phospholipid/cholesterol/gamma-HCH transport system permease protein</fullName>
    </submittedName>
</protein>
<feature type="transmembrane region" description="Helical" evidence="2">
    <location>
        <begin position="155"/>
        <end position="175"/>
    </location>
</feature>
<keyword evidence="2" id="KW-1133">Transmembrane helix</keyword>
<gene>
    <name evidence="3" type="ORF">FBY58_1001</name>
</gene>
<dbReference type="NCBIfam" id="TIGR00056">
    <property type="entry name" value="MlaE family lipid ABC transporter permease subunit"/>
    <property type="match status" value="1"/>
</dbReference>
<keyword evidence="2" id="KW-0472">Membrane</keyword>
<comment type="subcellular location">
    <subcellularLocation>
        <location evidence="2">Cell inner membrane</location>
        <topology evidence="2">Multi-pass membrane protein</topology>
    </subcellularLocation>
</comment>
<accession>A0A542W1H8</accession>
<dbReference type="Pfam" id="PF02405">
    <property type="entry name" value="MlaE"/>
    <property type="match status" value="1"/>
</dbReference>
<comment type="similarity">
    <text evidence="2">Belongs to the MlaE permease family.</text>
</comment>